<feature type="chain" id="PRO_5034523850" evidence="1">
    <location>
        <begin position="24"/>
        <end position="62"/>
    </location>
</feature>
<evidence type="ECO:0000256" key="1">
    <source>
        <dbReference type="SAM" id="SignalP"/>
    </source>
</evidence>
<protein>
    <submittedName>
        <fullName evidence="2">Uncharacterized protein</fullName>
    </submittedName>
</protein>
<organism evidence="2 3">
    <name type="scientific">Urocitellus parryii</name>
    <name type="common">Arctic ground squirrel</name>
    <name type="synonym">Spermophilus parryii</name>
    <dbReference type="NCBI Taxonomy" id="9999"/>
    <lineage>
        <taxon>Eukaryota</taxon>
        <taxon>Metazoa</taxon>
        <taxon>Chordata</taxon>
        <taxon>Craniata</taxon>
        <taxon>Vertebrata</taxon>
        <taxon>Euteleostomi</taxon>
        <taxon>Mammalia</taxon>
        <taxon>Eutheria</taxon>
        <taxon>Euarchontoglires</taxon>
        <taxon>Glires</taxon>
        <taxon>Rodentia</taxon>
        <taxon>Sciuromorpha</taxon>
        <taxon>Sciuridae</taxon>
        <taxon>Xerinae</taxon>
        <taxon>Marmotini</taxon>
        <taxon>Urocitellus</taxon>
    </lineage>
</organism>
<evidence type="ECO:0000313" key="2">
    <source>
        <dbReference type="Ensembl" id="ENSUPAP00010018683.1"/>
    </source>
</evidence>
<dbReference type="Ensembl" id="ENSUPAT00010021269.1">
    <property type="protein sequence ID" value="ENSUPAP00010018683.1"/>
    <property type="gene ID" value="ENSUPAG00010014826.1"/>
</dbReference>
<feature type="signal peptide" evidence="1">
    <location>
        <begin position="1"/>
        <end position="23"/>
    </location>
</feature>
<dbReference type="Proteomes" id="UP000694417">
    <property type="component" value="Unplaced"/>
</dbReference>
<accession>A0A8D2HWK9</accession>
<reference evidence="2" key="1">
    <citation type="submission" date="2025-08" db="UniProtKB">
        <authorList>
            <consortium name="Ensembl"/>
        </authorList>
    </citation>
    <scope>IDENTIFICATION</scope>
</reference>
<dbReference type="GeneTree" id="ENSGT00400000023423"/>
<proteinExistence type="predicted"/>
<name>A0A8D2HWK9_UROPR</name>
<reference evidence="2" key="2">
    <citation type="submission" date="2025-09" db="UniProtKB">
        <authorList>
            <consortium name="Ensembl"/>
        </authorList>
    </citation>
    <scope>IDENTIFICATION</scope>
</reference>
<dbReference type="AlphaFoldDB" id="A0A8D2HWK9"/>
<evidence type="ECO:0000313" key="3">
    <source>
        <dbReference type="Proteomes" id="UP000694417"/>
    </source>
</evidence>
<keyword evidence="1" id="KW-0732">Signal</keyword>
<keyword evidence="3" id="KW-1185">Reference proteome</keyword>
<sequence>MRLGVFLRVPCAVLQVLPGLTRALSFERPCFLRGGICLKRGAPNCEPFRGPWWAFAVCCKIR</sequence>